<feature type="compositionally biased region" description="Basic and acidic residues" evidence="1">
    <location>
        <begin position="59"/>
        <end position="91"/>
    </location>
</feature>
<dbReference type="AlphaFoldDB" id="A0A5D3KVQ7"/>
<dbReference type="EMBL" id="VSSS01000016">
    <property type="protein sequence ID" value="TYL97069.1"/>
    <property type="molecule type" value="Genomic_DNA"/>
</dbReference>
<organism evidence="2 3">
    <name type="scientific">Bradyrhizobium rifense</name>
    <dbReference type="NCBI Taxonomy" id="515499"/>
    <lineage>
        <taxon>Bacteria</taxon>
        <taxon>Pseudomonadati</taxon>
        <taxon>Pseudomonadota</taxon>
        <taxon>Alphaproteobacteria</taxon>
        <taxon>Hyphomicrobiales</taxon>
        <taxon>Nitrobacteraceae</taxon>
        <taxon>Bradyrhizobium</taxon>
    </lineage>
</organism>
<comment type="caution">
    <text evidence="2">The sequence shown here is derived from an EMBL/GenBank/DDBJ whole genome shotgun (WGS) entry which is preliminary data.</text>
</comment>
<feature type="compositionally biased region" description="Basic and acidic residues" evidence="1">
    <location>
        <begin position="106"/>
        <end position="156"/>
    </location>
</feature>
<dbReference type="OrthoDB" id="7161229at2"/>
<feature type="region of interest" description="Disordered" evidence="1">
    <location>
        <begin position="54"/>
        <end position="185"/>
    </location>
</feature>
<name>A0A5D3KVQ7_9BRAD</name>
<evidence type="ECO:0000256" key="1">
    <source>
        <dbReference type="SAM" id="MobiDB-lite"/>
    </source>
</evidence>
<evidence type="ECO:0000313" key="3">
    <source>
        <dbReference type="Proteomes" id="UP000324758"/>
    </source>
</evidence>
<accession>A0A5D3KVQ7</accession>
<protein>
    <submittedName>
        <fullName evidence="2">Protein TolA</fullName>
    </submittedName>
</protein>
<reference evidence="2 3" key="1">
    <citation type="submission" date="2019-08" db="EMBL/GenBank/DDBJ databases">
        <title>Bradyrhizobium hipponensis sp. nov., a rhizobium isolated from a Lupinus angustifolius root nodule in Tunisia.</title>
        <authorList>
            <person name="Off K."/>
            <person name="Rejili M."/>
            <person name="Mars M."/>
            <person name="Brachmann A."/>
            <person name="Marin M."/>
        </authorList>
    </citation>
    <scope>NUCLEOTIDE SEQUENCE [LARGE SCALE GENOMIC DNA]</scope>
    <source>
        <strain evidence="2 3">CTAW71</strain>
    </source>
</reference>
<evidence type="ECO:0000313" key="2">
    <source>
        <dbReference type="EMBL" id="TYL97069.1"/>
    </source>
</evidence>
<keyword evidence="3" id="KW-1185">Reference proteome</keyword>
<feature type="compositionally biased region" description="Low complexity" evidence="1">
    <location>
        <begin position="164"/>
        <end position="175"/>
    </location>
</feature>
<dbReference type="RefSeq" id="WP_148772005.1">
    <property type="nucleotide sequence ID" value="NZ_VSSS01000016.1"/>
</dbReference>
<dbReference type="Proteomes" id="UP000324758">
    <property type="component" value="Unassembled WGS sequence"/>
</dbReference>
<gene>
    <name evidence="2" type="ORF">FXB40_09840</name>
</gene>
<sequence>MKVNVDKTLVASIVLHVLVIGWGLLTFSSKAFIAPEESLPIDIISTDQLAQITNGQKTGKKEEPKPKVEKIAEAKPEEDSVGKVTEKKELIKTTSTPDTPPPPPKPVEKPVEKKPDPPKPVAEAKPKEEPKPQEKKPDPAKEDPIAELQKKLDTKKPPPKPVEQKVAAVQPQQQPKPKERSFDPAQIARDLDKRAATRHELTGTALNASASLGSTSGTAANNVATWQGAFQGAVKRCFTPTYNGQDANLYEADIDIPMRVDGSLASEPVIVAVRGPSRSIAQAVAESAKRAIVQCQVYSFLPKQQYDSWKLIPMTFGLKDML</sequence>
<proteinExistence type="predicted"/>